<dbReference type="Proteomes" id="UP001341840">
    <property type="component" value="Unassembled WGS sequence"/>
</dbReference>
<accession>A0ABU6TPA8</accession>
<protein>
    <submittedName>
        <fullName evidence="2">Uncharacterized protein</fullName>
    </submittedName>
</protein>
<feature type="region of interest" description="Disordered" evidence="1">
    <location>
        <begin position="27"/>
        <end position="50"/>
    </location>
</feature>
<reference evidence="2 3" key="1">
    <citation type="journal article" date="2023" name="Plants (Basel)">
        <title>Bridging the Gap: Combining Genomics and Transcriptomics Approaches to Understand Stylosanthes scabra, an Orphan Legume from the Brazilian Caatinga.</title>
        <authorList>
            <person name="Ferreira-Neto J.R.C."/>
            <person name="da Silva M.D."/>
            <person name="Binneck E."/>
            <person name="de Melo N.F."/>
            <person name="da Silva R.H."/>
            <person name="de Melo A.L.T.M."/>
            <person name="Pandolfi V."/>
            <person name="Bustamante F.O."/>
            <person name="Brasileiro-Vidal A.C."/>
            <person name="Benko-Iseppon A.M."/>
        </authorList>
    </citation>
    <scope>NUCLEOTIDE SEQUENCE [LARGE SCALE GENOMIC DNA]</scope>
    <source>
        <tissue evidence="2">Leaves</tissue>
    </source>
</reference>
<dbReference type="EMBL" id="JASCZI010091529">
    <property type="protein sequence ID" value="MED6150606.1"/>
    <property type="molecule type" value="Genomic_DNA"/>
</dbReference>
<evidence type="ECO:0000313" key="2">
    <source>
        <dbReference type="EMBL" id="MED6150606.1"/>
    </source>
</evidence>
<feature type="compositionally biased region" description="Low complexity" evidence="1">
    <location>
        <begin position="34"/>
        <end position="46"/>
    </location>
</feature>
<evidence type="ECO:0000256" key="1">
    <source>
        <dbReference type="SAM" id="MobiDB-lite"/>
    </source>
</evidence>
<evidence type="ECO:0000313" key="3">
    <source>
        <dbReference type="Proteomes" id="UP001341840"/>
    </source>
</evidence>
<sequence length="109" mass="11917">MEPLPTTAAGSEPPTLHLRLTAKLAKPKISATTSSSKPPMNSPPSSYDETLRAFQQESKELWEAHKRTESQLTDIIKLLHKFTSQMAVSPQPSQPSSSTQLPSQPLPNP</sequence>
<feature type="region of interest" description="Disordered" evidence="1">
    <location>
        <begin position="85"/>
        <end position="109"/>
    </location>
</feature>
<feature type="compositionally biased region" description="Low complexity" evidence="1">
    <location>
        <begin position="89"/>
        <end position="103"/>
    </location>
</feature>
<name>A0ABU6TPA8_9FABA</name>
<keyword evidence="3" id="KW-1185">Reference proteome</keyword>
<gene>
    <name evidence="2" type="ORF">PIB30_073966</name>
</gene>
<organism evidence="2 3">
    <name type="scientific">Stylosanthes scabra</name>
    <dbReference type="NCBI Taxonomy" id="79078"/>
    <lineage>
        <taxon>Eukaryota</taxon>
        <taxon>Viridiplantae</taxon>
        <taxon>Streptophyta</taxon>
        <taxon>Embryophyta</taxon>
        <taxon>Tracheophyta</taxon>
        <taxon>Spermatophyta</taxon>
        <taxon>Magnoliopsida</taxon>
        <taxon>eudicotyledons</taxon>
        <taxon>Gunneridae</taxon>
        <taxon>Pentapetalae</taxon>
        <taxon>rosids</taxon>
        <taxon>fabids</taxon>
        <taxon>Fabales</taxon>
        <taxon>Fabaceae</taxon>
        <taxon>Papilionoideae</taxon>
        <taxon>50 kb inversion clade</taxon>
        <taxon>dalbergioids sensu lato</taxon>
        <taxon>Dalbergieae</taxon>
        <taxon>Pterocarpus clade</taxon>
        <taxon>Stylosanthes</taxon>
    </lineage>
</organism>
<proteinExistence type="predicted"/>
<comment type="caution">
    <text evidence="2">The sequence shown here is derived from an EMBL/GenBank/DDBJ whole genome shotgun (WGS) entry which is preliminary data.</text>
</comment>